<dbReference type="InterPro" id="IPR036388">
    <property type="entry name" value="WH-like_DNA-bd_sf"/>
</dbReference>
<dbReference type="Pfam" id="PF00359">
    <property type="entry name" value="PTS_EIIA_2"/>
    <property type="match status" value="1"/>
</dbReference>
<dbReference type="PANTHER" id="PTHR30185">
    <property type="entry name" value="CRYPTIC BETA-GLUCOSIDE BGL OPERON ANTITERMINATOR"/>
    <property type="match status" value="1"/>
</dbReference>
<evidence type="ECO:0000256" key="2">
    <source>
        <dbReference type="ARBA" id="ARBA00023015"/>
    </source>
</evidence>
<dbReference type="Gene3D" id="1.10.1790.10">
    <property type="entry name" value="PRD domain"/>
    <property type="match status" value="1"/>
</dbReference>
<keyword evidence="1" id="KW-0677">Repeat</keyword>
<proteinExistence type="predicted"/>
<gene>
    <name evidence="7" type="ORF">QUV96_09940</name>
</gene>
<keyword evidence="4" id="KW-0804">Transcription</keyword>
<sequence length="643" mass="74338">MLTDRQRKVITCILKHPKGIYAATIAEELRVSDRTVRNDIASINMVLINSQCMIQSSKRTGYFIMQENISRIRECLSLMDAVDGKQIASTPMERKYYMLGQLFEYYELSLAGIAEQLYVSEQTIYKDLTSLIQLLKSKYHFQALTLENGKIHIDSDEVELRTLFYRIAKEEIYTSNKLMDLHLFQLAKDYVDLEELNGIVDYVSCFCKGNDIILSDQLIYVISWMIFFTMIRVENDHPIQKEVQLFHHNDMLTKMLKNLLADLRLRLNEADAHLLQNYVETLGFYSSRQSSALGSESDEIAEVFTREMLEKYNYDFTSMPSLFDNFRIHLQFAIKRLLVDYQLTNPLLQEVKTKYAFAYEITMLIVPIIHERYGLYMSEDEISFLTMYVMPFLKAQSLCVPTILINGTSQSFANLLSIWLNQEFRDKLEIVCQIPLQQLPAALKEHPAQLIISDMVLDQSLPLPLIEITQLPGEAERRRIDSFLSRHAAASLGESIFRQVFGRQLVLFIEEDQSFADIIRLCALRLQQEGCIEDAKTFAQAVLEREAVYPTLIDNGVYFPHPLVNDAKKTRICVAIVRGSSEKEQPMHLLFVTAHEAQVDQEMIHIYNLINKVAASQQLVSVLMSLQNENELIDYLERIIQIV</sequence>
<dbReference type="SUPFAM" id="SSF63520">
    <property type="entry name" value="PTS-regulatory domain, PRD"/>
    <property type="match status" value="1"/>
</dbReference>
<evidence type="ECO:0000256" key="4">
    <source>
        <dbReference type="ARBA" id="ARBA00023163"/>
    </source>
</evidence>
<evidence type="ECO:0000259" key="6">
    <source>
        <dbReference type="PROSITE" id="PS51372"/>
    </source>
</evidence>
<protein>
    <submittedName>
        <fullName evidence="7">HTH domain-containing protein</fullName>
    </submittedName>
</protein>
<evidence type="ECO:0000259" key="5">
    <source>
        <dbReference type="PROSITE" id="PS51094"/>
    </source>
</evidence>
<comment type="caution">
    <text evidence="7">The sequence shown here is derived from an EMBL/GenBank/DDBJ whole genome shotgun (WGS) entry which is preliminary data.</text>
</comment>
<reference evidence="7 8" key="3">
    <citation type="submission" date="2023-06" db="EMBL/GenBank/DDBJ databases">
        <authorList>
            <person name="Zeman M."/>
            <person name="Kubasova T."/>
            <person name="Jahodarova E."/>
            <person name="Nykrynova M."/>
            <person name="Rychlik I."/>
        </authorList>
    </citation>
    <scope>NUCLEOTIDE SEQUENCE [LARGE SCALE GENOMIC DNA]</scope>
    <source>
        <strain evidence="7 8">ET39</strain>
    </source>
</reference>
<evidence type="ECO:0000313" key="8">
    <source>
        <dbReference type="Proteomes" id="UP001529340"/>
    </source>
</evidence>
<dbReference type="Proteomes" id="UP001529340">
    <property type="component" value="Unassembled WGS sequence"/>
</dbReference>
<dbReference type="EMBL" id="JAUDCG010000054">
    <property type="protein sequence ID" value="MDM8157950.1"/>
    <property type="molecule type" value="Genomic_DNA"/>
</dbReference>
<dbReference type="PANTHER" id="PTHR30185:SF13">
    <property type="entry name" value="LICABCH OPERON REGULATOR-RELATED"/>
    <property type="match status" value="1"/>
</dbReference>
<keyword evidence="3" id="KW-0010">Activator</keyword>
<keyword evidence="2" id="KW-0805">Transcription regulation</keyword>
<feature type="domain" description="PTS EIIA type-2" evidence="5">
    <location>
        <begin position="499"/>
        <end position="639"/>
    </location>
</feature>
<dbReference type="InterPro" id="IPR016152">
    <property type="entry name" value="PTrfase/Anion_transptr"/>
</dbReference>
<dbReference type="Pfam" id="PF00874">
    <property type="entry name" value="PRD"/>
    <property type="match status" value="1"/>
</dbReference>
<dbReference type="InterPro" id="IPR007737">
    <property type="entry name" value="Mga_HTH"/>
</dbReference>
<organism evidence="7 8">
    <name type="scientific">Amedibacillus dolichus</name>
    <dbReference type="NCBI Taxonomy" id="31971"/>
    <lineage>
        <taxon>Bacteria</taxon>
        <taxon>Bacillati</taxon>
        <taxon>Bacillota</taxon>
        <taxon>Erysipelotrichia</taxon>
        <taxon>Erysipelotrichales</taxon>
        <taxon>Erysipelotrichaceae</taxon>
        <taxon>Amedibacillus</taxon>
    </lineage>
</organism>
<dbReference type="PROSITE" id="PS51372">
    <property type="entry name" value="PRD_2"/>
    <property type="match status" value="1"/>
</dbReference>
<evidence type="ECO:0000256" key="1">
    <source>
        <dbReference type="ARBA" id="ARBA00022737"/>
    </source>
</evidence>
<dbReference type="SUPFAM" id="SSF55804">
    <property type="entry name" value="Phoshotransferase/anion transport protein"/>
    <property type="match status" value="1"/>
</dbReference>
<keyword evidence="8" id="KW-1185">Reference proteome</keyword>
<reference evidence="7 8" key="1">
    <citation type="submission" date="2023-06" db="EMBL/GenBank/DDBJ databases">
        <title>Identification and characterization of horizontal gene transfer across gut microbiota members of farm animals based on homology search.</title>
        <authorList>
            <person name="Schwarzerova J."/>
            <person name="Nykrynova M."/>
            <person name="Jureckova K."/>
            <person name="Cejkova D."/>
            <person name="Rychlik I."/>
        </authorList>
    </citation>
    <scope>NUCLEOTIDE SEQUENCE [LARGE SCALE GENOMIC DNA]</scope>
    <source>
        <strain evidence="7 8">ET39</strain>
    </source>
</reference>
<name>A0ABT7UEW6_9FIRM</name>
<feature type="domain" description="PRD" evidence="6">
    <location>
        <begin position="292"/>
        <end position="399"/>
    </location>
</feature>
<dbReference type="InterPro" id="IPR002178">
    <property type="entry name" value="PTS_EIIA_type-2_dom"/>
</dbReference>
<dbReference type="InterPro" id="IPR050661">
    <property type="entry name" value="BglG_antiterminators"/>
</dbReference>
<accession>A0ABT7UEW6</accession>
<dbReference type="InterPro" id="IPR011608">
    <property type="entry name" value="PRD"/>
</dbReference>
<reference evidence="8" key="2">
    <citation type="submission" date="2023-06" db="EMBL/GenBank/DDBJ databases">
        <title>Identification and characterization of horizontal gene transfer across gut microbiota members of farm animals based on homology search.</title>
        <authorList>
            <person name="Zeman M."/>
            <person name="Kubasova T."/>
            <person name="Jahodarova E."/>
            <person name="Nykrynova M."/>
            <person name="Rychlik I."/>
        </authorList>
    </citation>
    <scope>NUCLEOTIDE SEQUENCE [LARGE SCALE GENOMIC DNA]</scope>
    <source>
        <strain evidence="8">ET39</strain>
    </source>
</reference>
<dbReference type="RefSeq" id="WP_289608390.1">
    <property type="nucleotide sequence ID" value="NZ_JAUDCG010000054.1"/>
</dbReference>
<dbReference type="InterPro" id="IPR036634">
    <property type="entry name" value="PRD_sf"/>
</dbReference>
<dbReference type="Pfam" id="PF05043">
    <property type="entry name" value="Mga"/>
    <property type="match status" value="1"/>
</dbReference>
<evidence type="ECO:0000256" key="3">
    <source>
        <dbReference type="ARBA" id="ARBA00023159"/>
    </source>
</evidence>
<dbReference type="PROSITE" id="PS51094">
    <property type="entry name" value="PTS_EIIA_TYPE_2"/>
    <property type="match status" value="1"/>
</dbReference>
<dbReference type="Gene3D" id="3.40.930.10">
    <property type="entry name" value="Mannitol-specific EII, Chain A"/>
    <property type="match status" value="1"/>
</dbReference>
<evidence type="ECO:0000313" key="7">
    <source>
        <dbReference type="EMBL" id="MDM8157950.1"/>
    </source>
</evidence>
<dbReference type="InterPro" id="IPR013196">
    <property type="entry name" value="HTH_11"/>
</dbReference>
<dbReference type="Gene3D" id="1.10.10.10">
    <property type="entry name" value="Winged helix-like DNA-binding domain superfamily/Winged helix DNA-binding domain"/>
    <property type="match status" value="1"/>
</dbReference>
<dbReference type="Pfam" id="PF08279">
    <property type="entry name" value="HTH_11"/>
    <property type="match status" value="1"/>
</dbReference>